<protein>
    <submittedName>
        <fullName evidence="1">Uncharacterized protein</fullName>
    </submittedName>
</protein>
<dbReference type="EMBL" id="SPQT01000019">
    <property type="protein sequence ID" value="TFV44261.1"/>
    <property type="molecule type" value="Genomic_DNA"/>
</dbReference>
<gene>
    <name evidence="1" type="ORF">E4K65_28590</name>
</gene>
<keyword evidence="2" id="KW-1185">Reference proteome</keyword>
<dbReference type="Proteomes" id="UP000297966">
    <property type="component" value="Unassembled WGS sequence"/>
</dbReference>
<sequence>MQPQPTALEISLLLLEERQQLLENLIPMPVDFAVECVTKARRMGMDCFPVCRDFRRRSAEVYPAAEGFAVPFNGLRATNRQARLRVATSWVAIALPSTLRKAAIVAKSSPSEQLLWMGTPYAWQPVPSAI</sequence>
<name>A0A4Y9LLN2_9BRAD</name>
<evidence type="ECO:0000313" key="1">
    <source>
        <dbReference type="EMBL" id="TFV44261.1"/>
    </source>
</evidence>
<proteinExistence type="predicted"/>
<reference evidence="1 2" key="1">
    <citation type="submission" date="2019-03" db="EMBL/GenBank/DDBJ databases">
        <title>Bradyrhizobium diversity isolated from nodules of Chamaecrista fasciculata.</title>
        <authorList>
            <person name="Klepa M.S."/>
            <person name="Urquiaga M.O."/>
            <person name="Hungria M."/>
            <person name="Delamuta J.R."/>
        </authorList>
    </citation>
    <scope>NUCLEOTIDE SEQUENCE [LARGE SCALE GENOMIC DNA]</scope>
    <source>
        <strain evidence="1 2">CNPSo 3448</strain>
    </source>
</reference>
<evidence type="ECO:0000313" key="2">
    <source>
        <dbReference type="Proteomes" id="UP000297966"/>
    </source>
</evidence>
<comment type="caution">
    <text evidence="1">The sequence shown here is derived from an EMBL/GenBank/DDBJ whole genome shotgun (WGS) entry which is preliminary data.</text>
</comment>
<accession>A0A4Y9LLN2</accession>
<dbReference type="OrthoDB" id="9898756at2"/>
<organism evidence="1 2">
    <name type="scientific">Bradyrhizobium niftali</name>
    <dbReference type="NCBI Taxonomy" id="2560055"/>
    <lineage>
        <taxon>Bacteria</taxon>
        <taxon>Pseudomonadati</taxon>
        <taxon>Pseudomonadota</taxon>
        <taxon>Alphaproteobacteria</taxon>
        <taxon>Hyphomicrobiales</taxon>
        <taxon>Nitrobacteraceae</taxon>
        <taxon>Bradyrhizobium</taxon>
    </lineage>
</organism>
<dbReference type="AlphaFoldDB" id="A0A4Y9LLN2"/>